<name>A0A940SVL1_9ENTE</name>
<evidence type="ECO:0000256" key="8">
    <source>
        <dbReference type="ARBA" id="ARBA00023136"/>
    </source>
</evidence>
<dbReference type="PANTHER" id="PTHR33910:SF1">
    <property type="entry name" value="PROTEIN TRANSLOCASE SUBUNIT SECE"/>
    <property type="match status" value="1"/>
</dbReference>
<comment type="subunit">
    <text evidence="9">Component of the Sec protein translocase complex. Heterotrimer consisting of SecY, SecE and SecG subunits. The heterotrimers can form oligomers, although 1 heterotrimer is thought to be able to translocate proteins. Interacts with the ribosome. Interacts with SecDF, and other proteins may be involved. Interacts with SecA.</text>
</comment>
<organism evidence="10 11">
    <name type="scientific">Vagococcus allomyrinae</name>
    <dbReference type="NCBI Taxonomy" id="2794353"/>
    <lineage>
        <taxon>Bacteria</taxon>
        <taxon>Bacillati</taxon>
        <taxon>Bacillota</taxon>
        <taxon>Bacilli</taxon>
        <taxon>Lactobacillales</taxon>
        <taxon>Enterococcaceae</taxon>
        <taxon>Vagococcus</taxon>
    </lineage>
</organism>
<dbReference type="PANTHER" id="PTHR33910">
    <property type="entry name" value="PROTEIN TRANSLOCASE SUBUNIT SECE"/>
    <property type="match status" value="1"/>
</dbReference>
<evidence type="ECO:0000256" key="1">
    <source>
        <dbReference type="ARBA" id="ARBA00004370"/>
    </source>
</evidence>
<dbReference type="GO" id="GO:0065002">
    <property type="term" value="P:intracellular protein transmembrane transport"/>
    <property type="evidence" value="ECO:0007669"/>
    <property type="project" value="UniProtKB-UniRule"/>
</dbReference>
<keyword evidence="7 9" id="KW-0811">Translocation</keyword>
<dbReference type="GO" id="GO:0005886">
    <property type="term" value="C:plasma membrane"/>
    <property type="evidence" value="ECO:0007669"/>
    <property type="project" value="UniProtKB-SubCell"/>
</dbReference>
<dbReference type="AlphaFoldDB" id="A0A940SVL1"/>
<dbReference type="Pfam" id="PF00584">
    <property type="entry name" value="SecE"/>
    <property type="match status" value="1"/>
</dbReference>
<sequence>MFKFLASVRDEMKVVTWPTGKQLRKDVSTVIQTTILFAIFFAVVDLGIKAIINLFV</sequence>
<evidence type="ECO:0000256" key="9">
    <source>
        <dbReference type="HAMAP-Rule" id="MF_00422"/>
    </source>
</evidence>
<dbReference type="Proteomes" id="UP000674938">
    <property type="component" value="Unassembled WGS sequence"/>
</dbReference>
<dbReference type="RefSeq" id="WP_209525367.1">
    <property type="nucleotide sequence ID" value="NZ_JAEEGA010000002.1"/>
</dbReference>
<evidence type="ECO:0000256" key="2">
    <source>
        <dbReference type="ARBA" id="ARBA00022448"/>
    </source>
</evidence>
<dbReference type="EMBL" id="JAEEGA010000002">
    <property type="protein sequence ID" value="MBP1040438.1"/>
    <property type="molecule type" value="Genomic_DNA"/>
</dbReference>
<reference evidence="10" key="1">
    <citation type="submission" date="2020-12" db="EMBL/GenBank/DDBJ databases">
        <title>Vagococcus allomyrinae sp. nov. and Enterococcus lavae sp. nov., isolated from the larvae of Allomyrina dichotoma.</title>
        <authorList>
            <person name="Lee S.D."/>
        </authorList>
    </citation>
    <scope>NUCLEOTIDE SEQUENCE</scope>
    <source>
        <strain evidence="10">BWB3-3</strain>
    </source>
</reference>
<keyword evidence="5 9" id="KW-0653">Protein transport</keyword>
<dbReference type="GO" id="GO:0006605">
    <property type="term" value="P:protein targeting"/>
    <property type="evidence" value="ECO:0007669"/>
    <property type="project" value="UniProtKB-UniRule"/>
</dbReference>
<keyword evidence="8 9" id="KW-0472">Membrane</keyword>
<comment type="caution">
    <text evidence="10">The sequence shown here is derived from an EMBL/GenBank/DDBJ whole genome shotgun (WGS) entry which is preliminary data.</text>
</comment>
<evidence type="ECO:0000256" key="7">
    <source>
        <dbReference type="ARBA" id="ARBA00023010"/>
    </source>
</evidence>
<keyword evidence="6 9" id="KW-1133">Transmembrane helix</keyword>
<dbReference type="GO" id="GO:0008320">
    <property type="term" value="F:protein transmembrane transporter activity"/>
    <property type="evidence" value="ECO:0007669"/>
    <property type="project" value="UniProtKB-UniRule"/>
</dbReference>
<dbReference type="GO" id="GO:0043952">
    <property type="term" value="P:protein transport by the Sec complex"/>
    <property type="evidence" value="ECO:0007669"/>
    <property type="project" value="UniProtKB-UniRule"/>
</dbReference>
<evidence type="ECO:0000256" key="4">
    <source>
        <dbReference type="ARBA" id="ARBA00022692"/>
    </source>
</evidence>
<dbReference type="InterPro" id="IPR038379">
    <property type="entry name" value="SecE_sf"/>
</dbReference>
<keyword evidence="4 9" id="KW-0812">Transmembrane</keyword>
<comment type="function">
    <text evidence="9">Essential subunit of the Sec protein translocation channel SecYEG. Clamps together the 2 halves of SecY. May contact the channel plug during translocation.</text>
</comment>
<dbReference type="InterPro" id="IPR005807">
    <property type="entry name" value="SecE_bac"/>
</dbReference>
<gene>
    <name evidence="9 10" type="primary">secE</name>
    <name evidence="10" type="ORF">I6N95_05355</name>
</gene>
<dbReference type="HAMAP" id="MF_00422">
    <property type="entry name" value="SecE"/>
    <property type="match status" value="1"/>
</dbReference>
<dbReference type="InterPro" id="IPR001901">
    <property type="entry name" value="Translocase_SecE/Sec61-g"/>
</dbReference>
<evidence type="ECO:0000256" key="5">
    <source>
        <dbReference type="ARBA" id="ARBA00022927"/>
    </source>
</evidence>
<dbReference type="NCBIfam" id="TIGR00964">
    <property type="entry name" value="secE_bact"/>
    <property type="match status" value="1"/>
</dbReference>
<comment type="similarity">
    <text evidence="9">Belongs to the SecE/SEC61-gamma family.</text>
</comment>
<evidence type="ECO:0000313" key="11">
    <source>
        <dbReference type="Proteomes" id="UP000674938"/>
    </source>
</evidence>
<keyword evidence="11" id="KW-1185">Reference proteome</keyword>
<evidence type="ECO:0000256" key="3">
    <source>
        <dbReference type="ARBA" id="ARBA00022475"/>
    </source>
</evidence>
<keyword evidence="3 9" id="KW-1003">Cell membrane</keyword>
<protein>
    <recommendedName>
        <fullName evidence="9">Protein translocase subunit SecE</fullName>
    </recommendedName>
</protein>
<accession>A0A940SVL1</accession>
<proteinExistence type="inferred from homology"/>
<keyword evidence="2 9" id="KW-0813">Transport</keyword>
<dbReference type="Gene3D" id="1.20.5.1030">
    <property type="entry name" value="Preprotein translocase secy subunit"/>
    <property type="match status" value="1"/>
</dbReference>
<evidence type="ECO:0000256" key="6">
    <source>
        <dbReference type="ARBA" id="ARBA00022989"/>
    </source>
</evidence>
<comment type="subcellular location">
    <subcellularLocation>
        <location evidence="9">Cell membrane</location>
        <topology evidence="9">Single-pass membrane protein</topology>
    </subcellularLocation>
    <subcellularLocation>
        <location evidence="1">Membrane</location>
    </subcellularLocation>
</comment>
<dbReference type="GO" id="GO:0009306">
    <property type="term" value="P:protein secretion"/>
    <property type="evidence" value="ECO:0007669"/>
    <property type="project" value="UniProtKB-UniRule"/>
</dbReference>
<evidence type="ECO:0000313" key="10">
    <source>
        <dbReference type="EMBL" id="MBP1040438.1"/>
    </source>
</evidence>
<feature type="transmembrane region" description="Helical" evidence="9">
    <location>
        <begin position="30"/>
        <end position="52"/>
    </location>
</feature>